<proteinExistence type="inferred from homology"/>
<feature type="compositionally biased region" description="Low complexity" evidence="7">
    <location>
        <begin position="133"/>
        <end position="143"/>
    </location>
</feature>
<sequence length="161" mass="15972">MSVLEGVGHAVLPWIPLYYEAKLVFVLWMTLPQTQGARMIYEDFLAPRLAAWKRQLAGQLQGQGQGEQAGGPGAAAATHNEERAAGGSGGGGGGGSSSSRFGLKSLFRRTPKSSEGAAGAAGGLASAGGSGSGAAAAAALDAQGSGGGDTHNYSPLSTNLQ</sequence>
<feature type="compositionally biased region" description="Gly residues" evidence="7">
    <location>
        <begin position="86"/>
        <end position="96"/>
    </location>
</feature>
<dbReference type="OrthoDB" id="434647at2759"/>
<dbReference type="InterPro" id="IPR004345">
    <property type="entry name" value="TB2_DP1_HVA22"/>
</dbReference>
<feature type="region of interest" description="Disordered" evidence="7">
    <location>
        <begin position="59"/>
        <end position="161"/>
    </location>
</feature>
<feature type="compositionally biased region" description="Polar residues" evidence="7">
    <location>
        <begin position="151"/>
        <end position="161"/>
    </location>
</feature>
<dbReference type="Pfam" id="PF03134">
    <property type="entry name" value="TB2_DP1_HVA22"/>
    <property type="match status" value="1"/>
</dbReference>
<dbReference type="AlphaFoldDB" id="A0A835TR54"/>
<evidence type="ECO:0000256" key="4">
    <source>
        <dbReference type="ARBA" id="ARBA00022989"/>
    </source>
</evidence>
<comment type="subcellular location">
    <subcellularLocation>
        <location evidence="1 6">Membrane</location>
        <topology evidence="1 6">Multi-pass membrane protein</topology>
    </subcellularLocation>
</comment>
<dbReference type="PANTHER" id="PTHR12300:SF161">
    <property type="entry name" value="RECEPTOR EXPRESSION-ENHANCING PROTEIN"/>
    <property type="match status" value="1"/>
</dbReference>
<evidence type="ECO:0000256" key="2">
    <source>
        <dbReference type="ARBA" id="ARBA00008573"/>
    </source>
</evidence>
<dbReference type="EMBL" id="JAEHOC010000004">
    <property type="protein sequence ID" value="KAG2442685.1"/>
    <property type="molecule type" value="Genomic_DNA"/>
</dbReference>
<dbReference type="PANTHER" id="PTHR12300">
    <property type="entry name" value="HVA22-LIKE PROTEINS"/>
    <property type="match status" value="1"/>
</dbReference>
<evidence type="ECO:0000313" key="9">
    <source>
        <dbReference type="Proteomes" id="UP000650467"/>
    </source>
</evidence>
<evidence type="ECO:0000313" key="8">
    <source>
        <dbReference type="EMBL" id="KAG2442685.1"/>
    </source>
</evidence>
<reference evidence="8" key="1">
    <citation type="journal article" date="2020" name="bioRxiv">
        <title>Comparative genomics of Chlamydomonas.</title>
        <authorList>
            <person name="Craig R.J."/>
            <person name="Hasan A.R."/>
            <person name="Ness R.W."/>
            <person name="Keightley P.D."/>
        </authorList>
    </citation>
    <scope>NUCLEOTIDE SEQUENCE</scope>
    <source>
        <strain evidence="8">SAG 7.73</strain>
    </source>
</reference>
<dbReference type="Proteomes" id="UP000650467">
    <property type="component" value="Unassembled WGS sequence"/>
</dbReference>
<evidence type="ECO:0000256" key="6">
    <source>
        <dbReference type="RuleBase" id="RU362006"/>
    </source>
</evidence>
<evidence type="ECO:0000256" key="7">
    <source>
        <dbReference type="SAM" id="MobiDB-lite"/>
    </source>
</evidence>
<gene>
    <name evidence="8" type="ORF">HXX76_002768</name>
</gene>
<evidence type="ECO:0000256" key="3">
    <source>
        <dbReference type="ARBA" id="ARBA00022692"/>
    </source>
</evidence>
<keyword evidence="3" id="KW-0812">Transmembrane</keyword>
<evidence type="ECO:0000256" key="1">
    <source>
        <dbReference type="ARBA" id="ARBA00004141"/>
    </source>
</evidence>
<feature type="compositionally biased region" description="Gly residues" evidence="7">
    <location>
        <begin position="119"/>
        <end position="132"/>
    </location>
</feature>
<keyword evidence="4" id="KW-1133">Transmembrane helix</keyword>
<name>A0A835TR54_CHLIN</name>
<accession>A0A835TR54</accession>
<feature type="compositionally biased region" description="Gly residues" evidence="7">
    <location>
        <begin position="61"/>
        <end position="73"/>
    </location>
</feature>
<evidence type="ECO:0000256" key="5">
    <source>
        <dbReference type="ARBA" id="ARBA00023136"/>
    </source>
</evidence>
<keyword evidence="9" id="KW-1185">Reference proteome</keyword>
<comment type="caution">
    <text evidence="8">The sequence shown here is derived from an EMBL/GenBank/DDBJ whole genome shotgun (WGS) entry which is preliminary data.</text>
</comment>
<keyword evidence="5" id="KW-0472">Membrane</keyword>
<dbReference type="GO" id="GO:0016020">
    <property type="term" value="C:membrane"/>
    <property type="evidence" value="ECO:0007669"/>
    <property type="project" value="UniProtKB-SubCell"/>
</dbReference>
<protein>
    <recommendedName>
        <fullName evidence="6">HVA22-like protein</fullName>
    </recommendedName>
</protein>
<comment type="similarity">
    <text evidence="2 6">Belongs to the DP1 family.</text>
</comment>
<organism evidence="8 9">
    <name type="scientific">Chlamydomonas incerta</name>
    <dbReference type="NCBI Taxonomy" id="51695"/>
    <lineage>
        <taxon>Eukaryota</taxon>
        <taxon>Viridiplantae</taxon>
        <taxon>Chlorophyta</taxon>
        <taxon>core chlorophytes</taxon>
        <taxon>Chlorophyceae</taxon>
        <taxon>CS clade</taxon>
        <taxon>Chlamydomonadales</taxon>
        <taxon>Chlamydomonadaceae</taxon>
        <taxon>Chlamydomonas</taxon>
    </lineage>
</organism>